<dbReference type="CDD" id="cd10527">
    <property type="entry name" value="SET_LSMT"/>
    <property type="match status" value="1"/>
</dbReference>
<accession>A0AAW1QLJ7</accession>
<dbReference type="AlphaFoldDB" id="A0AAW1QLJ7"/>
<keyword evidence="3" id="KW-1185">Reference proteome</keyword>
<comment type="caution">
    <text evidence="2">The sequence shown here is derived from an EMBL/GenBank/DDBJ whole genome shotgun (WGS) entry which is preliminary data.</text>
</comment>
<dbReference type="InterPro" id="IPR046341">
    <property type="entry name" value="SET_dom_sf"/>
</dbReference>
<evidence type="ECO:0000313" key="2">
    <source>
        <dbReference type="EMBL" id="KAK9822369.1"/>
    </source>
</evidence>
<evidence type="ECO:0000259" key="1">
    <source>
        <dbReference type="PROSITE" id="PS50280"/>
    </source>
</evidence>
<feature type="domain" description="SET" evidence="1">
    <location>
        <begin position="20"/>
        <end position="189"/>
    </location>
</feature>
<proteinExistence type="predicted"/>
<gene>
    <name evidence="2" type="ORF">WJX81_002633</name>
</gene>
<sequence length="327" mass="35783">MAAPVELELTHWVVEGGGSADVTVGEVPGAPGLRGVLAARAFTQGEAVISLPVRLAVGLGLHTFTPQELAARLLRRRHAKRSWAAELDAFWSSLPPLPWSAPDMLPPLSGIGIDLTEFGHWAALCASYSHVFPMAGSAPGRFLLPLLHLVNHDGLAPNIAVEKDAAAGAFKGIALRDIAAGEQVTYRYNWGILRPDVALANYFFIQPMDPPLRCALDLPTAQMEVEFEDADDLQYLPRTAPEAQAEARRLGELLAASPTTLAQDEALLDAGLDDAGGQADWQTRRILEYRVQRKRALRWTIARLLKRRPHDRRRMGHLGMPQKNIIS</sequence>
<dbReference type="EMBL" id="JALJOU010000088">
    <property type="protein sequence ID" value="KAK9822369.1"/>
    <property type="molecule type" value="Genomic_DNA"/>
</dbReference>
<protein>
    <recommendedName>
        <fullName evidence="1">SET domain-containing protein</fullName>
    </recommendedName>
</protein>
<name>A0AAW1QLJ7_9CHLO</name>
<dbReference type="Gene3D" id="3.90.1410.10">
    <property type="entry name" value="set domain protein methyltransferase, domain 1"/>
    <property type="match status" value="1"/>
</dbReference>
<evidence type="ECO:0000313" key="3">
    <source>
        <dbReference type="Proteomes" id="UP001445335"/>
    </source>
</evidence>
<dbReference type="Proteomes" id="UP001445335">
    <property type="component" value="Unassembled WGS sequence"/>
</dbReference>
<dbReference type="PROSITE" id="PS50280">
    <property type="entry name" value="SET"/>
    <property type="match status" value="1"/>
</dbReference>
<dbReference type="SUPFAM" id="SSF82199">
    <property type="entry name" value="SET domain"/>
    <property type="match status" value="1"/>
</dbReference>
<dbReference type="InterPro" id="IPR001214">
    <property type="entry name" value="SET_dom"/>
</dbReference>
<dbReference type="Pfam" id="PF00856">
    <property type="entry name" value="SET"/>
    <property type="match status" value="1"/>
</dbReference>
<organism evidence="2 3">
    <name type="scientific">Elliptochloris bilobata</name>
    <dbReference type="NCBI Taxonomy" id="381761"/>
    <lineage>
        <taxon>Eukaryota</taxon>
        <taxon>Viridiplantae</taxon>
        <taxon>Chlorophyta</taxon>
        <taxon>core chlorophytes</taxon>
        <taxon>Trebouxiophyceae</taxon>
        <taxon>Trebouxiophyceae incertae sedis</taxon>
        <taxon>Elliptochloris clade</taxon>
        <taxon>Elliptochloris</taxon>
    </lineage>
</organism>
<reference evidence="2 3" key="1">
    <citation type="journal article" date="2024" name="Nat. Commun.">
        <title>Phylogenomics reveals the evolutionary origins of lichenization in chlorophyte algae.</title>
        <authorList>
            <person name="Puginier C."/>
            <person name="Libourel C."/>
            <person name="Otte J."/>
            <person name="Skaloud P."/>
            <person name="Haon M."/>
            <person name="Grisel S."/>
            <person name="Petersen M."/>
            <person name="Berrin J.G."/>
            <person name="Delaux P.M."/>
            <person name="Dal Grande F."/>
            <person name="Keller J."/>
        </authorList>
    </citation>
    <scope>NUCLEOTIDE SEQUENCE [LARGE SCALE GENOMIC DNA]</scope>
    <source>
        <strain evidence="2 3">SAG 245.80</strain>
    </source>
</reference>